<gene>
    <name evidence="3" type="ORF">G5C51_21905</name>
</gene>
<keyword evidence="4" id="KW-1185">Reference proteome</keyword>
<feature type="signal peptide" evidence="2">
    <location>
        <begin position="1"/>
        <end position="27"/>
    </location>
</feature>
<dbReference type="RefSeq" id="WP_165239856.1">
    <property type="nucleotide sequence ID" value="NZ_JAAKZV010000100.1"/>
</dbReference>
<accession>A0A6G4U386</accession>
<evidence type="ECO:0000313" key="4">
    <source>
        <dbReference type="Proteomes" id="UP000481583"/>
    </source>
</evidence>
<dbReference type="Proteomes" id="UP000481583">
    <property type="component" value="Unassembled WGS sequence"/>
</dbReference>
<feature type="chain" id="PRO_5026022753" evidence="2">
    <location>
        <begin position="28"/>
        <end position="270"/>
    </location>
</feature>
<feature type="compositionally biased region" description="Pro residues" evidence="1">
    <location>
        <begin position="206"/>
        <end position="215"/>
    </location>
</feature>
<reference evidence="3 4" key="1">
    <citation type="submission" date="2020-02" db="EMBL/GenBank/DDBJ databases">
        <title>Whole-genome analyses of novel actinobacteria.</title>
        <authorList>
            <person name="Sahin N."/>
        </authorList>
    </citation>
    <scope>NUCLEOTIDE SEQUENCE [LARGE SCALE GENOMIC DNA]</scope>
    <source>
        <strain evidence="3 4">A7024</strain>
    </source>
</reference>
<comment type="caution">
    <text evidence="3">The sequence shown here is derived from an EMBL/GenBank/DDBJ whole genome shotgun (WGS) entry which is preliminary data.</text>
</comment>
<sequence>MKRSIRSAIVTTGVLAVAVVPTSAAFASSAPATGAPGVHAALPEHGQKTKRIYVKTVHLKGGFTAKVYKVRGNYEADLRAKVPGTNKVKTWQTLRTKGGKPAYGEANGVRFVLDPNGGVRSWTDSVKPKPAKRVYVQSYALAGGMKGKVYKVGSNYEADIMPRGTSSVWDTLKSRGGKPAYGEHNGAHFVLNPNGTMKSWVDEDPGPNPPAPNPNPDDDWGTDDTPAPNPDDTTPAPNPDDDQTPAPNPDQDQDQAPAPNPDNASLQNWG</sequence>
<organism evidence="3 4">
    <name type="scientific">Streptomyces coryli</name>
    <dbReference type="NCBI Taxonomy" id="1128680"/>
    <lineage>
        <taxon>Bacteria</taxon>
        <taxon>Bacillati</taxon>
        <taxon>Actinomycetota</taxon>
        <taxon>Actinomycetes</taxon>
        <taxon>Kitasatosporales</taxon>
        <taxon>Streptomycetaceae</taxon>
        <taxon>Streptomyces</taxon>
    </lineage>
</organism>
<feature type="region of interest" description="Disordered" evidence="1">
    <location>
        <begin position="192"/>
        <end position="270"/>
    </location>
</feature>
<dbReference type="EMBL" id="JAAKZV010000100">
    <property type="protein sequence ID" value="NGN66543.1"/>
    <property type="molecule type" value="Genomic_DNA"/>
</dbReference>
<feature type="compositionally biased region" description="Low complexity" evidence="1">
    <location>
        <begin position="254"/>
        <end position="263"/>
    </location>
</feature>
<keyword evidence="2" id="KW-0732">Signal</keyword>
<evidence type="ECO:0000256" key="1">
    <source>
        <dbReference type="SAM" id="MobiDB-lite"/>
    </source>
</evidence>
<dbReference type="AlphaFoldDB" id="A0A6G4U386"/>
<protein>
    <submittedName>
        <fullName evidence="3">Uncharacterized protein</fullName>
    </submittedName>
</protein>
<proteinExistence type="predicted"/>
<evidence type="ECO:0000313" key="3">
    <source>
        <dbReference type="EMBL" id="NGN66543.1"/>
    </source>
</evidence>
<feature type="compositionally biased region" description="Low complexity" evidence="1">
    <location>
        <begin position="223"/>
        <end position="235"/>
    </location>
</feature>
<evidence type="ECO:0000256" key="2">
    <source>
        <dbReference type="SAM" id="SignalP"/>
    </source>
</evidence>
<name>A0A6G4U386_9ACTN</name>